<comment type="similarity">
    <text evidence="2 5">Belongs to the pseudouridine synthase TruB family. Type 1 subfamily.</text>
</comment>
<dbReference type="CDD" id="cd21152">
    <property type="entry name" value="PUA_TruB_bacterial"/>
    <property type="match status" value="1"/>
</dbReference>
<dbReference type="Gene3D" id="2.30.130.10">
    <property type="entry name" value="PUA domain"/>
    <property type="match status" value="1"/>
</dbReference>
<dbReference type="Proteomes" id="UP000238196">
    <property type="component" value="Unassembled WGS sequence"/>
</dbReference>
<evidence type="ECO:0000256" key="2">
    <source>
        <dbReference type="ARBA" id="ARBA00005642"/>
    </source>
</evidence>
<protein>
    <recommendedName>
        <fullName evidence="5">tRNA pseudouridine synthase B</fullName>
        <ecNumber evidence="5">5.4.99.25</ecNumber>
    </recommendedName>
    <alternativeName>
        <fullName evidence="5">tRNA pseudouridine(55) synthase</fullName>
        <shortName evidence="5">Psi55 synthase</shortName>
    </alternativeName>
    <alternativeName>
        <fullName evidence="5">tRNA pseudouridylate synthase</fullName>
    </alternativeName>
    <alternativeName>
        <fullName evidence="5">tRNA-uridine isomerase</fullName>
    </alternativeName>
</protein>
<dbReference type="EC" id="5.4.99.25" evidence="5"/>
<dbReference type="InterPro" id="IPR015947">
    <property type="entry name" value="PUA-like_sf"/>
</dbReference>
<evidence type="ECO:0000256" key="5">
    <source>
        <dbReference type="HAMAP-Rule" id="MF_01080"/>
    </source>
</evidence>
<dbReference type="GO" id="GO:0031119">
    <property type="term" value="P:tRNA pseudouridine synthesis"/>
    <property type="evidence" value="ECO:0007669"/>
    <property type="project" value="UniProtKB-UniRule"/>
</dbReference>
<comment type="function">
    <text evidence="5">Responsible for synthesis of pseudouridine from uracil-55 in the psi GC loop of transfer RNAs.</text>
</comment>
<dbReference type="InterPro" id="IPR020103">
    <property type="entry name" value="PsdUridine_synth_cat_dom_sf"/>
</dbReference>
<dbReference type="InterPro" id="IPR002501">
    <property type="entry name" value="PsdUridine_synth_N"/>
</dbReference>
<dbReference type="CDD" id="cd02573">
    <property type="entry name" value="PseudoU_synth_EcTruB"/>
    <property type="match status" value="1"/>
</dbReference>
<evidence type="ECO:0000256" key="4">
    <source>
        <dbReference type="ARBA" id="ARBA00023235"/>
    </source>
</evidence>
<feature type="active site" description="Nucleophile" evidence="5">
    <location>
        <position position="50"/>
    </location>
</feature>
<feature type="domain" description="Pseudouridine synthase II N-terminal" evidence="6">
    <location>
        <begin position="35"/>
        <end position="185"/>
    </location>
</feature>
<evidence type="ECO:0000313" key="9">
    <source>
        <dbReference type="EMBL" id="PPC79119.1"/>
    </source>
</evidence>
<dbReference type="SUPFAM" id="SSF88697">
    <property type="entry name" value="PUA domain-like"/>
    <property type="match status" value="1"/>
</dbReference>
<evidence type="ECO:0000256" key="3">
    <source>
        <dbReference type="ARBA" id="ARBA00022694"/>
    </source>
</evidence>
<dbReference type="GO" id="GO:0160148">
    <property type="term" value="F:tRNA pseudouridine(55) synthase activity"/>
    <property type="evidence" value="ECO:0007669"/>
    <property type="project" value="UniProtKB-EC"/>
</dbReference>
<dbReference type="GO" id="GO:1990481">
    <property type="term" value="P:mRNA pseudouridine synthesis"/>
    <property type="evidence" value="ECO:0007669"/>
    <property type="project" value="TreeGrafter"/>
</dbReference>
<reference evidence="9 10" key="1">
    <citation type="submission" date="2018-02" db="EMBL/GenBank/DDBJ databases">
        <title>novel marine gammaproteobacteria from coastal saline agro ecosystem.</title>
        <authorList>
            <person name="Krishnan R."/>
            <person name="Ramesh Kumar N."/>
        </authorList>
    </citation>
    <scope>NUCLEOTIDE SEQUENCE [LARGE SCALE GENOMIC DNA]</scope>
    <source>
        <strain evidence="9 10">228</strain>
    </source>
</reference>
<dbReference type="EMBL" id="PRLP01000005">
    <property type="protein sequence ID" value="PPC79119.1"/>
    <property type="molecule type" value="Genomic_DNA"/>
</dbReference>
<dbReference type="Pfam" id="PF01509">
    <property type="entry name" value="TruB_N"/>
    <property type="match status" value="1"/>
</dbReference>
<gene>
    <name evidence="5" type="primary">truB</name>
    <name evidence="9" type="ORF">C4K68_01460</name>
</gene>
<organism evidence="9 10">
    <name type="scientific">Proteobacteria bacterium 228</name>
    <dbReference type="NCBI Taxonomy" id="2083153"/>
    <lineage>
        <taxon>Bacteria</taxon>
        <taxon>Pseudomonadati</taxon>
        <taxon>Pseudomonadota</taxon>
    </lineage>
</organism>
<comment type="caution">
    <text evidence="9">The sequence shown here is derived from an EMBL/GenBank/DDBJ whole genome shotgun (WGS) entry which is preliminary data.</text>
</comment>
<dbReference type="InterPro" id="IPR036974">
    <property type="entry name" value="PUA_sf"/>
</dbReference>
<dbReference type="InterPro" id="IPR032819">
    <property type="entry name" value="TruB_C"/>
</dbReference>
<dbReference type="InterPro" id="IPR014780">
    <property type="entry name" value="tRNA_psdUridine_synth_TruB"/>
</dbReference>
<dbReference type="SUPFAM" id="SSF55120">
    <property type="entry name" value="Pseudouridine synthase"/>
    <property type="match status" value="1"/>
</dbReference>
<dbReference type="OrthoDB" id="5293631at2"/>
<dbReference type="FunFam" id="3.30.2350.10:FF:000011">
    <property type="entry name" value="tRNA pseudouridine synthase B"/>
    <property type="match status" value="1"/>
</dbReference>
<dbReference type="Pfam" id="PF16198">
    <property type="entry name" value="TruB_C_2"/>
    <property type="match status" value="1"/>
</dbReference>
<comment type="catalytic activity">
    <reaction evidence="1 5">
        <text>uridine(55) in tRNA = pseudouridine(55) in tRNA</text>
        <dbReference type="Rhea" id="RHEA:42532"/>
        <dbReference type="Rhea" id="RHEA-COMP:10101"/>
        <dbReference type="Rhea" id="RHEA-COMP:10102"/>
        <dbReference type="ChEBI" id="CHEBI:65314"/>
        <dbReference type="ChEBI" id="CHEBI:65315"/>
        <dbReference type="EC" id="5.4.99.25"/>
    </reaction>
</comment>
<dbReference type="GO" id="GO:0003723">
    <property type="term" value="F:RNA binding"/>
    <property type="evidence" value="ECO:0007669"/>
    <property type="project" value="InterPro"/>
</dbReference>
<accession>A0A2S5KX91</accession>
<keyword evidence="3 5" id="KW-0819">tRNA processing</keyword>
<feature type="domain" description="tRNA pseudouridine synthase II TruB subfamily 1 C-terminal" evidence="7">
    <location>
        <begin position="253"/>
        <end position="308"/>
    </location>
</feature>
<evidence type="ECO:0000259" key="8">
    <source>
        <dbReference type="Pfam" id="PF16198"/>
    </source>
</evidence>
<name>A0A2S5KX91_9PROT</name>
<dbReference type="InterPro" id="IPR015240">
    <property type="entry name" value="tRNA_sdUridine_synth_fam1_C"/>
</dbReference>
<dbReference type="Gene3D" id="3.30.2350.10">
    <property type="entry name" value="Pseudouridine synthase"/>
    <property type="match status" value="1"/>
</dbReference>
<keyword evidence="4 5" id="KW-0413">Isomerase</keyword>
<evidence type="ECO:0000256" key="1">
    <source>
        <dbReference type="ARBA" id="ARBA00000385"/>
    </source>
</evidence>
<evidence type="ECO:0000313" key="10">
    <source>
        <dbReference type="Proteomes" id="UP000238196"/>
    </source>
</evidence>
<feature type="domain" description="tRNA pseudouridylate synthase B C-terminal" evidence="8">
    <location>
        <begin position="186"/>
        <end position="248"/>
    </location>
</feature>
<sequence>MSQKKSSNYWREVSGILVLDKPQGLTSNSALQKVRHLLRAAKAGHTGALDPLATGVLPLCFGEATKFSQLLLDADKGYVTVARLGTTTDTADAEGQVLLQRPLPALTAELIESVLCRFRGEIEQLPPLYSALKVDGQPLYKLAREGKSIDMETKRRQVTISSLRLLHWSESTLELEVKCSKGTYIRSLVADIGEALGCGAHVEVLRRTLAGPFTLANAMTLEQLQHTAQPEEIDNPLQHHLMPAETAVMHLNAVELDPLQTERLRQGQRIALTDVQADPLLRIYANTGEFLGLGEVVASGILHPRRLLKTS</sequence>
<dbReference type="AlphaFoldDB" id="A0A2S5KX91"/>
<evidence type="ECO:0000259" key="7">
    <source>
        <dbReference type="Pfam" id="PF09157"/>
    </source>
</evidence>
<dbReference type="PANTHER" id="PTHR13767">
    <property type="entry name" value="TRNA-PSEUDOURIDINE SYNTHASE"/>
    <property type="match status" value="1"/>
</dbReference>
<dbReference type="HAMAP" id="MF_01080">
    <property type="entry name" value="TruB_bact"/>
    <property type="match status" value="1"/>
</dbReference>
<dbReference type="Pfam" id="PF09157">
    <property type="entry name" value="TruB-C_2"/>
    <property type="match status" value="1"/>
</dbReference>
<dbReference type="PANTHER" id="PTHR13767:SF2">
    <property type="entry name" value="PSEUDOURIDYLATE SYNTHASE TRUB1"/>
    <property type="match status" value="1"/>
</dbReference>
<dbReference type="NCBIfam" id="TIGR00431">
    <property type="entry name" value="TruB"/>
    <property type="match status" value="1"/>
</dbReference>
<evidence type="ECO:0000259" key="6">
    <source>
        <dbReference type="Pfam" id="PF01509"/>
    </source>
</evidence>
<proteinExistence type="inferred from homology"/>